<comment type="caution">
    <text evidence="2">The sequence shown here is derived from an EMBL/GenBank/DDBJ whole genome shotgun (WGS) entry which is preliminary data.</text>
</comment>
<dbReference type="InterPro" id="IPR002931">
    <property type="entry name" value="Transglutaminase-like"/>
</dbReference>
<sequence length="654" mass="76628">MRFNIVIILLLLSNITTLTSQDKINFGKLSEKEKAFKTFEKDSTVNAVVLYEIGDNYFEWVNNQIRIIKEYHVKIKILNKNGFDEGNISIPYYHNETTSEKITEIMAKTHNEISSHSVMPNQFFKNSNSEKWSELVFTFPQLQEGSILEYYYKLTSPFIYNFSGWTFQSSIPKLYSEFNASIPGIYHYNRELIGSLKLDTNEAHIKKKCTQIGRGISSGECEVLKYVMKDIPAFESEENYMLAASNYLSRIDFELSEMLLFNGSKKRYTKTWKDVDKEFKNNKNIGRQLSKKNFFEKNVPENLLTDGTELERAMNIYEFVRDHYTWNKKFGIFQKARVKEAFDDKVGNVAEINMSLINLLNAAGIETKLMLSSTRQQGLPKTSHPVISDFNYFLAKVEIDGKDYLLDATDKFIPFGMLPFRALNHYGRVMDFKNESYWFDIVPWRNNRYQIRGELNFDIENNKADGILDILNLGYNAVDLRQEFASASEEAYLEKIEDAFNGDYKITYYEPSKKSNEKRFLERFKFESESAINGNMVYLNPFIIHFFNKNPFTTENRDYPIDFGYPRNYKYQMNFHIPDGYAVHELPENRVINLGEESALLKFYHQEAENQLLFLFDLKLNSTHFTPENYDALKQLFAEVTEIQQNSLVILKKI</sequence>
<dbReference type="InterPro" id="IPR038765">
    <property type="entry name" value="Papain-like_cys_pep_sf"/>
</dbReference>
<evidence type="ECO:0000313" key="2">
    <source>
        <dbReference type="EMBL" id="MBD0850807.1"/>
    </source>
</evidence>
<dbReference type="SUPFAM" id="SSF54001">
    <property type="entry name" value="Cysteine proteinases"/>
    <property type="match status" value="1"/>
</dbReference>
<dbReference type="Pfam" id="PF01841">
    <property type="entry name" value="Transglut_core"/>
    <property type="match status" value="1"/>
</dbReference>
<dbReference type="Gene3D" id="3.10.620.30">
    <property type="match status" value="1"/>
</dbReference>
<evidence type="ECO:0000259" key="1">
    <source>
        <dbReference type="Pfam" id="PF01841"/>
    </source>
</evidence>
<dbReference type="Gene3D" id="2.60.40.3140">
    <property type="match status" value="1"/>
</dbReference>
<accession>A0ABR7VB07</accession>
<reference evidence="2 3" key="1">
    <citation type="submission" date="2020-05" db="EMBL/GenBank/DDBJ databases">
        <title>The draft genome sequence of Maribacter arenosus CAU 1321.</title>
        <authorList>
            <person name="Mu L."/>
        </authorList>
    </citation>
    <scope>NUCLEOTIDE SEQUENCE [LARGE SCALE GENOMIC DNA]</scope>
    <source>
        <strain evidence="2 3">CAU 1321</strain>
    </source>
</reference>
<dbReference type="Proteomes" id="UP000598350">
    <property type="component" value="Unassembled WGS sequence"/>
</dbReference>
<feature type="domain" description="Transglutaminase-like" evidence="1">
    <location>
        <begin position="305"/>
        <end position="377"/>
    </location>
</feature>
<proteinExistence type="predicted"/>
<dbReference type="EMBL" id="JABTCG010000003">
    <property type="protein sequence ID" value="MBD0850807.1"/>
    <property type="molecule type" value="Genomic_DNA"/>
</dbReference>
<organism evidence="2 3">
    <name type="scientific">Maribacter arenosus</name>
    <dbReference type="NCBI Taxonomy" id="1854708"/>
    <lineage>
        <taxon>Bacteria</taxon>
        <taxon>Pseudomonadati</taxon>
        <taxon>Bacteroidota</taxon>
        <taxon>Flavobacteriia</taxon>
        <taxon>Flavobacteriales</taxon>
        <taxon>Flavobacteriaceae</taxon>
        <taxon>Maribacter</taxon>
    </lineage>
</organism>
<dbReference type="Gene3D" id="2.60.120.1130">
    <property type="match status" value="1"/>
</dbReference>
<gene>
    <name evidence="2" type="ORF">HPE63_09015</name>
</gene>
<evidence type="ECO:0000313" key="3">
    <source>
        <dbReference type="Proteomes" id="UP000598350"/>
    </source>
</evidence>
<name>A0ABR7VB07_9FLAO</name>
<keyword evidence="3" id="KW-1185">Reference proteome</keyword>
<protein>
    <submittedName>
        <fullName evidence="2">DUF3857 domain-containing protein</fullName>
    </submittedName>
</protein>
<dbReference type="RefSeq" id="WP_188313944.1">
    <property type="nucleotide sequence ID" value="NZ_JABTCG010000003.1"/>
</dbReference>